<dbReference type="Proteomes" id="UP001597299">
    <property type="component" value="Unassembled WGS sequence"/>
</dbReference>
<evidence type="ECO:0000256" key="1">
    <source>
        <dbReference type="SAM" id="MobiDB-lite"/>
    </source>
</evidence>
<proteinExistence type="predicted"/>
<dbReference type="InterPro" id="IPR002625">
    <property type="entry name" value="Smr_dom"/>
</dbReference>
<feature type="compositionally biased region" description="Basic and acidic residues" evidence="1">
    <location>
        <begin position="47"/>
        <end position="59"/>
    </location>
</feature>
<dbReference type="PANTHER" id="PTHR35562:SF2">
    <property type="entry name" value="DNA ENDONUCLEASE SMRA-RELATED"/>
    <property type="match status" value="1"/>
</dbReference>
<feature type="region of interest" description="Disordered" evidence="1">
    <location>
        <begin position="1"/>
        <end position="87"/>
    </location>
</feature>
<organism evidence="3 4">
    <name type="scientific">Ancylobacter oerskovii</name>
    <dbReference type="NCBI Taxonomy" id="459519"/>
    <lineage>
        <taxon>Bacteria</taxon>
        <taxon>Pseudomonadati</taxon>
        <taxon>Pseudomonadota</taxon>
        <taxon>Alphaproteobacteria</taxon>
        <taxon>Hyphomicrobiales</taxon>
        <taxon>Xanthobacteraceae</taxon>
        <taxon>Ancylobacter</taxon>
    </lineage>
</organism>
<evidence type="ECO:0000259" key="2">
    <source>
        <dbReference type="PROSITE" id="PS50828"/>
    </source>
</evidence>
<evidence type="ECO:0000313" key="3">
    <source>
        <dbReference type="EMBL" id="MFD2139828.1"/>
    </source>
</evidence>
<gene>
    <name evidence="3" type="ORF">ACFSNC_05425</name>
</gene>
<dbReference type="RefSeq" id="WP_213352382.1">
    <property type="nucleotide sequence ID" value="NZ_JAHBGB010000023.1"/>
</dbReference>
<keyword evidence="4" id="KW-1185">Reference proteome</keyword>
<comment type="caution">
    <text evidence="3">The sequence shown here is derived from an EMBL/GenBank/DDBJ whole genome shotgun (WGS) entry which is preliminary data.</text>
</comment>
<feature type="domain" description="Smr" evidence="2">
    <location>
        <begin position="103"/>
        <end position="197"/>
    </location>
</feature>
<accession>A0ABW4YUI4</accession>
<dbReference type="SUPFAM" id="SSF160443">
    <property type="entry name" value="SMR domain-like"/>
    <property type="match status" value="1"/>
</dbReference>
<dbReference type="PANTHER" id="PTHR35562">
    <property type="entry name" value="DNA ENDONUCLEASE SMRA-RELATED"/>
    <property type="match status" value="1"/>
</dbReference>
<protein>
    <submittedName>
        <fullName evidence="3">Smr/MutS family protein</fullName>
    </submittedName>
</protein>
<name>A0ABW4YUI4_9HYPH</name>
<dbReference type="Pfam" id="PF01713">
    <property type="entry name" value="Smr"/>
    <property type="match status" value="1"/>
</dbReference>
<evidence type="ECO:0000313" key="4">
    <source>
        <dbReference type="Proteomes" id="UP001597299"/>
    </source>
</evidence>
<dbReference type="InterPro" id="IPR036063">
    <property type="entry name" value="Smr_dom_sf"/>
</dbReference>
<reference evidence="4" key="1">
    <citation type="journal article" date="2019" name="Int. J. Syst. Evol. Microbiol.">
        <title>The Global Catalogue of Microorganisms (GCM) 10K type strain sequencing project: providing services to taxonomists for standard genome sequencing and annotation.</title>
        <authorList>
            <consortium name="The Broad Institute Genomics Platform"/>
            <consortium name="The Broad Institute Genome Sequencing Center for Infectious Disease"/>
            <person name="Wu L."/>
            <person name="Ma J."/>
        </authorList>
    </citation>
    <scope>NUCLEOTIDE SEQUENCE [LARGE SCALE GENOMIC DNA]</scope>
    <source>
        <strain evidence="4">CCM 7435</strain>
    </source>
</reference>
<dbReference type="EMBL" id="JBHUHD010000001">
    <property type="protein sequence ID" value="MFD2139828.1"/>
    <property type="molecule type" value="Genomic_DNA"/>
</dbReference>
<dbReference type="PROSITE" id="PS50828">
    <property type="entry name" value="SMR"/>
    <property type="match status" value="1"/>
</dbReference>
<dbReference type="Gene3D" id="3.30.1370.110">
    <property type="match status" value="1"/>
</dbReference>
<feature type="compositionally biased region" description="Basic and acidic residues" evidence="1">
    <location>
        <begin position="18"/>
        <end position="29"/>
    </location>
</feature>
<sequence length="204" mass="22147">MSAEDPPPRSSRRRRGLAAKEKALWEHVTRSVRRLRPEPPAAAKPAPDFKELLGEEEPKPASPAPAPSRPAERTRLPAPPPLAPLEPKLRRRLSRGAEVDARLDLHGLTQAAAHHRLAAFLRSAQGQGHAVVLVITGKGGGPATSGASPLFGEGERGVLRRLVPQWLAEPALRQIVIGFETASRGHGGEGALYVRLRRVREVRR</sequence>